<accession>F4S1B4</accession>
<dbReference type="VEuPathDB" id="FungiDB:MELLADRAFT_92042"/>
<dbReference type="CDD" id="cd22744">
    <property type="entry name" value="OTU"/>
    <property type="match status" value="2"/>
</dbReference>
<protein>
    <recommendedName>
        <fullName evidence="2">OTU domain-containing protein</fullName>
    </recommendedName>
</protein>
<dbReference type="eggNOG" id="KOG2605">
    <property type="taxonomic scope" value="Eukaryota"/>
</dbReference>
<dbReference type="HOGENOM" id="CLU_494388_0_0_1"/>
<gene>
    <name evidence="3" type="ORF">MELLADRAFT_92042</name>
</gene>
<evidence type="ECO:0000313" key="4">
    <source>
        <dbReference type="Proteomes" id="UP000001072"/>
    </source>
</evidence>
<dbReference type="KEGG" id="mlr:MELLADRAFT_92042"/>
<dbReference type="InParanoid" id="F4S1B4"/>
<dbReference type="InterPro" id="IPR003323">
    <property type="entry name" value="OTU_dom"/>
</dbReference>
<proteinExistence type="predicted"/>
<feature type="compositionally biased region" description="Polar residues" evidence="1">
    <location>
        <begin position="240"/>
        <end position="261"/>
    </location>
</feature>
<feature type="domain" description="OTU" evidence="2">
    <location>
        <begin position="96"/>
        <end position="228"/>
    </location>
</feature>
<feature type="domain" description="OTU" evidence="2">
    <location>
        <begin position="422"/>
        <end position="551"/>
    </location>
</feature>
<feature type="region of interest" description="Disordered" evidence="1">
    <location>
        <begin position="305"/>
        <end position="350"/>
    </location>
</feature>
<dbReference type="Proteomes" id="UP000001072">
    <property type="component" value="Unassembled WGS sequence"/>
</dbReference>
<dbReference type="GO" id="GO:0004843">
    <property type="term" value="F:cysteine-type deubiquitinase activity"/>
    <property type="evidence" value="ECO:0007669"/>
    <property type="project" value="TreeGrafter"/>
</dbReference>
<evidence type="ECO:0000259" key="2">
    <source>
        <dbReference type="PROSITE" id="PS50802"/>
    </source>
</evidence>
<dbReference type="GO" id="GO:0016579">
    <property type="term" value="P:protein deubiquitination"/>
    <property type="evidence" value="ECO:0007669"/>
    <property type="project" value="TreeGrafter"/>
</dbReference>
<dbReference type="PROSITE" id="PS50802">
    <property type="entry name" value="OTU"/>
    <property type="match status" value="2"/>
</dbReference>
<dbReference type="PANTHER" id="PTHR12419">
    <property type="entry name" value="OTU DOMAIN CONTAINING PROTEIN"/>
    <property type="match status" value="1"/>
</dbReference>
<dbReference type="OrthoDB" id="2507542at2759"/>
<dbReference type="AlphaFoldDB" id="F4S1B4"/>
<dbReference type="InterPro" id="IPR038765">
    <property type="entry name" value="Papain-like_cys_pep_sf"/>
</dbReference>
<dbReference type="RefSeq" id="XP_007415124.1">
    <property type="nucleotide sequence ID" value="XM_007415062.1"/>
</dbReference>
<name>F4S1B4_MELLP</name>
<sequence length="551" mass="62386">MSFGTASSHELDMSTEGSGFKNADKFDDSFPIHDGLPHDPEIQSPSSSHWQFASPADYQRANRQLLELRNVDQSIWEFTEIRNCQKIKPDGLTDFSITKAIKGDGNCQFRAISLIMTGSQENHGLVRERTVEYMRMNSYKFKPFANYADPGAGGSWEGYLENLKKPTTYGDHLTLEAMAALCRRKFVVLNERSTHDGVDIMTANPDNNYLKNSFLYLNNDHYELLLKDLPSTNAPNLGGSNSFPPTNYRSNQPIRSTSSNNRKYETHTMELPKSQTQKLESYIIGPTGEPISERINTRLPYSRSRTLQNGGVTSQDRNPAGFYKKNTPETGFGSRTKKVETRPVSSPSKVFKETMGTKKVDLRLRFDTGVDGVVNGFFKSGIDIDTSEALKILEEHYNFDSRIPNALSQWNSKKIPQLSKTLYTPPFEQKGTSQFESFSALMGQKETPEELRMRVIQTMIDQREQYEPNIERGTHGSWELYLAYIAESDTPGDHLTLQALADTFGRRIVVVNQGRDPSKVMLQEMAPLKPDENAYGSFLMYQSDQHYGLLI</sequence>
<organism evidence="4">
    <name type="scientific">Melampsora larici-populina (strain 98AG31 / pathotype 3-4-7)</name>
    <name type="common">Poplar leaf rust fungus</name>
    <dbReference type="NCBI Taxonomy" id="747676"/>
    <lineage>
        <taxon>Eukaryota</taxon>
        <taxon>Fungi</taxon>
        <taxon>Dikarya</taxon>
        <taxon>Basidiomycota</taxon>
        <taxon>Pucciniomycotina</taxon>
        <taxon>Pucciniomycetes</taxon>
        <taxon>Pucciniales</taxon>
        <taxon>Melampsoraceae</taxon>
        <taxon>Melampsora</taxon>
    </lineage>
</organism>
<dbReference type="STRING" id="747676.F4S1B4"/>
<dbReference type="InterPro" id="IPR050704">
    <property type="entry name" value="Peptidase_C85-like"/>
</dbReference>
<dbReference type="EMBL" id="GL883137">
    <property type="protein sequence ID" value="EGG01533.1"/>
    <property type="molecule type" value="Genomic_DNA"/>
</dbReference>
<dbReference type="Gene3D" id="3.90.70.80">
    <property type="match status" value="2"/>
</dbReference>
<dbReference type="SUPFAM" id="SSF54001">
    <property type="entry name" value="Cysteine proteinases"/>
    <property type="match status" value="2"/>
</dbReference>
<evidence type="ECO:0000256" key="1">
    <source>
        <dbReference type="SAM" id="MobiDB-lite"/>
    </source>
</evidence>
<evidence type="ECO:0000313" key="3">
    <source>
        <dbReference type="EMBL" id="EGG01533.1"/>
    </source>
</evidence>
<dbReference type="GeneID" id="18936107"/>
<reference evidence="4" key="1">
    <citation type="journal article" date="2011" name="Proc. Natl. Acad. Sci. U.S.A.">
        <title>Obligate biotrophy features unraveled by the genomic analysis of rust fungi.</title>
        <authorList>
            <person name="Duplessis S."/>
            <person name="Cuomo C.A."/>
            <person name="Lin Y.-C."/>
            <person name="Aerts A."/>
            <person name="Tisserant E."/>
            <person name="Veneault-Fourrey C."/>
            <person name="Joly D.L."/>
            <person name="Hacquard S."/>
            <person name="Amselem J."/>
            <person name="Cantarel B.L."/>
            <person name="Chiu R."/>
            <person name="Coutinho P.M."/>
            <person name="Feau N."/>
            <person name="Field M."/>
            <person name="Frey P."/>
            <person name="Gelhaye E."/>
            <person name="Goldberg J."/>
            <person name="Grabherr M.G."/>
            <person name="Kodira C.D."/>
            <person name="Kohler A."/>
            <person name="Kuees U."/>
            <person name="Lindquist E.A."/>
            <person name="Lucas S.M."/>
            <person name="Mago R."/>
            <person name="Mauceli E."/>
            <person name="Morin E."/>
            <person name="Murat C."/>
            <person name="Pangilinan J.L."/>
            <person name="Park R."/>
            <person name="Pearson M."/>
            <person name="Quesneville H."/>
            <person name="Rouhier N."/>
            <person name="Sakthikumar S."/>
            <person name="Salamov A.A."/>
            <person name="Schmutz J."/>
            <person name="Selles B."/>
            <person name="Shapiro H."/>
            <person name="Tanguay P."/>
            <person name="Tuskan G.A."/>
            <person name="Henrissat B."/>
            <person name="Van de Peer Y."/>
            <person name="Rouze P."/>
            <person name="Ellis J.G."/>
            <person name="Dodds P.N."/>
            <person name="Schein J.E."/>
            <person name="Zhong S."/>
            <person name="Hamelin R.C."/>
            <person name="Grigoriev I.V."/>
            <person name="Szabo L.J."/>
            <person name="Martin F."/>
        </authorList>
    </citation>
    <scope>NUCLEOTIDE SEQUENCE [LARGE SCALE GENOMIC DNA]</scope>
    <source>
        <strain evidence="4">98AG31 / pathotype 3-4-7</strain>
    </source>
</reference>
<feature type="compositionally biased region" description="Polar residues" evidence="1">
    <location>
        <begin position="305"/>
        <end position="317"/>
    </location>
</feature>
<dbReference type="Pfam" id="PF02338">
    <property type="entry name" value="OTU"/>
    <property type="match status" value="2"/>
</dbReference>
<feature type="region of interest" description="Disordered" evidence="1">
    <location>
        <begin position="240"/>
        <end position="272"/>
    </location>
</feature>
<keyword evidence="4" id="KW-1185">Reference proteome</keyword>